<evidence type="ECO:0000259" key="1">
    <source>
        <dbReference type="Pfam" id="PF20413"/>
    </source>
</evidence>
<feature type="domain" description="Bridge-like lipid transfer protein family member 1 N-terminal" evidence="1">
    <location>
        <begin position="1"/>
        <end position="133"/>
    </location>
</feature>
<dbReference type="OrthoDB" id="9804707at2759"/>
<dbReference type="AlphaFoldDB" id="Q4TGY1"/>
<feature type="non-terminal residue" evidence="2">
    <location>
        <position position="171"/>
    </location>
</feature>
<proteinExistence type="predicted"/>
<dbReference type="GO" id="GO:0048488">
    <property type="term" value="P:synaptic vesicle endocytosis"/>
    <property type="evidence" value="ECO:0007669"/>
    <property type="project" value="TreeGrafter"/>
</dbReference>
<evidence type="ECO:0000313" key="2">
    <source>
        <dbReference type="EMBL" id="CAF87851.1"/>
    </source>
</evidence>
<dbReference type="PANTHER" id="PTHR31640">
    <property type="entry name" value="TRANSMEMBRANE PROTEIN KIAA1109"/>
    <property type="match status" value="1"/>
</dbReference>
<dbReference type="KEGG" id="tng:GSTEN00000870G001"/>
<gene>
    <name evidence="2" type="ORF">GSTENG00000870001</name>
</gene>
<dbReference type="PANTHER" id="PTHR31640:SF1">
    <property type="entry name" value="BRIDGE-LIKE LIPID TRANSFER PROTEIN FAMILY MEMBER 1"/>
    <property type="match status" value="1"/>
</dbReference>
<reference evidence="2" key="1">
    <citation type="journal article" date="2004" name="Nature">
        <title>Genome duplication in the teleost fish Tetraodon nigroviridis reveals the early vertebrate proto-karyotype.</title>
        <authorList>
            <person name="Jaillon O."/>
            <person name="Aury J.-M."/>
            <person name="Brunet F."/>
            <person name="Petit J.-L."/>
            <person name="Stange-Thomann N."/>
            <person name="Mauceli E."/>
            <person name="Bouneau L."/>
            <person name="Fischer C."/>
            <person name="Ozouf-Costaz C."/>
            <person name="Bernot A."/>
            <person name="Nicaud S."/>
            <person name="Jaffe D."/>
            <person name="Fisher S."/>
            <person name="Lutfalla G."/>
            <person name="Dossat C."/>
            <person name="Segurens B."/>
            <person name="Dasilva C."/>
            <person name="Salanoubat M."/>
            <person name="Levy M."/>
            <person name="Boudet N."/>
            <person name="Castellano S."/>
            <person name="Anthouard V."/>
            <person name="Jubin C."/>
            <person name="Castelli V."/>
            <person name="Katinka M."/>
            <person name="Vacherie B."/>
            <person name="Biemont C."/>
            <person name="Skalli Z."/>
            <person name="Cattolico L."/>
            <person name="Poulain J."/>
            <person name="De Berardinis V."/>
            <person name="Cruaud C."/>
            <person name="Duprat S."/>
            <person name="Brottier P."/>
            <person name="Coutanceau J.-P."/>
            <person name="Gouzy J."/>
            <person name="Parra G."/>
            <person name="Lardier G."/>
            <person name="Chapple C."/>
            <person name="McKernan K.J."/>
            <person name="McEwan P."/>
            <person name="Bosak S."/>
            <person name="Kellis M."/>
            <person name="Volff J.-N."/>
            <person name="Guigo R."/>
            <person name="Zody M.C."/>
            <person name="Mesirov J."/>
            <person name="Lindblad-Toh K."/>
            <person name="Birren B."/>
            <person name="Nusbaum C."/>
            <person name="Kahn D."/>
            <person name="Robinson-Rechavi M."/>
            <person name="Laudet V."/>
            <person name="Schachter V."/>
            <person name="Quetier F."/>
            <person name="Saurin W."/>
            <person name="Scarpelli C."/>
            <person name="Wincker P."/>
            <person name="Lander E.S."/>
            <person name="Weissenbach J."/>
            <person name="Roest Crollius H."/>
        </authorList>
    </citation>
    <scope>NUCLEOTIDE SEQUENCE [LARGE SCALE GENOMIC DNA]</scope>
</reference>
<organism evidence="2">
    <name type="scientific">Tetraodon nigroviridis</name>
    <name type="common">Spotted green pufferfish</name>
    <name type="synonym">Chelonodon nigroviridis</name>
    <dbReference type="NCBI Taxonomy" id="99883"/>
    <lineage>
        <taxon>Eukaryota</taxon>
        <taxon>Metazoa</taxon>
        <taxon>Chordata</taxon>
        <taxon>Craniata</taxon>
        <taxon>Vertebrata</taxon>
        <taxon>Euteleostomi</taxon>
        <taxon>Actinopterygii</taxon>
        <taxon>Neopterygii</taxon>
        <taxon>Teleostei</taxon>
        <taxon>Neoteleostei</taxon>
        <taxon>Acanthomorphata</taxon>
        <taxon>Eupercaria</taxon>
        <taxon>Tetraodontiformes</taxon>
        <taxon>Tetradontoidea</taxon>
        <taxon>Tetraodontidae</taxon>
        <taxon>Tetraodon</taxon>
    </lineage>
</organism>
<sequence>YTDFEEVVSSPVLSTSTSSGLGWSPLGVDDSGRKNASDFHPLDLRPWDITVYINLYKVHGRLPMHCSSEGPEGPSGFLERLCFEMKKGYKETMLQLLLSPIHIFVSDNCQRPTADGVLRDGHLSLSGLQMRVTQCSLLRASLLTATHWSMRGSLTCRLEGSLVESLFHRWA</sequence>
<name>Q4TGY1_TETNG</name>
<dbReference type="GO" id="GO:0098793">
    <property type="term" value="C:presynapse"/>
    <property type="evidence" value="ECO:0007669"/>
    <property type="project" value="GOC"/>
</dbReference>
<protein>
    <submittedName>
        <fullName evidence="2">(spotted green pufferfish) hypothetical protein</fullName>
    </submittedName>
</protein>
<reference evidence="2" key="2">
    <citation type="submission" date="2004-02" db="EMBL/GenBank/DDBJ databases">
        <authorList>
            <consortium name="Genoscope"/>
            <consortium name="Whitehead Institute Centre for Genome Research"/>
        </authorList>
    </citation>
    <scope>NUCLEOTIDE SEQUENCE</scope>
</reference>
<dbReference type="InterPro" id="IPR047104">
    <property type="entry name" value="BLTP1_N"/>
</dbReference>
<comment type="caution">
    <text evidence="2">The sequence shown here is derived from an EMBL/GenBank/DDBJ whole genome shotgun (WGS) entry which is preliminary data.</text>
</comment>
<dbReference type="Pfam" id="PF20413">
    <property type="entry name" value="BLTP1_N"/>
    <property type="match status" value="1"/>
</dbReference>
<dbReference type="InterPro" id="IPR033616">
    <property type="entry name" value="BLTP1"/>
</dbReference>
<accession>Q4TGY1</accession>
<dbReference type="EMBL" id="CAAE01003387">
    <property type="protein sequence ID" value="CAF87851.1"/>
    <property type="molecule type" value="Genomic_DNA"/>
</dbReference>